<keyword evidence="2" id="KW-1185">Reference proteome</keyword>
<accession>A0A139WSW2</accession>
<organism evidence="1 2">
    <name type="scientific">Scytonema hofmannii PCC 7110</name>
    <dbReference type="NCBI Taxonomy" id="128403"/>
    <lineage>
        <taxon>Bacteria</taxon>
        <taxon>Bacillati</taxon>
        <taxon>Cyanobacteriota</taxon>
        <taxon>Cyanophyceae</taxon>
        <taxon>Nostocales</taxon>
        <taxon>Scytonemataceae</taxon>
        <taxon>Scytonema</taxon>
    </lineage>
</organism>
<gene>
    <name evidence="1" type="ORF">WA1_06840</name>
</gene>
<sequence length="63" mass="6634">MLPVAVSGAGVVSGDVVVGVWVGGWQETSPTASAVTALTKVQRVESKLKNFNGIVIFLQKNYE</sequence>
<dbReference type="Proteomes" id="UP000076925">
    <property type="component" value="Unassembled WGS sequence"/>
</dbReference>
<proteinExistence type="predicted"/>
<comment type="caution">
    <text evidence="1">The sequence shown here is derived from an EMBL/GenBank/DDBJ whole genome shotgun (WGS) entry which is preliminary data.</text>
</comment>
<dbReference type="AlphaFoldDB" id="A0A139WSW2"/>
<name>A0A139WSW2_9CYAN</name>
<evidence type="ECO:0000313" key="2">
    <source>
        <dbReference type="Proteomes" id="UP000076925"/>
    </source>
</evidence>
<dbReference type="RefSeq" id="WP_017747809.1">
    <property type="nucleotide sequence ID" value="NZ_KQ976354.1"/>
</dbReference>
<protein>
    <submittedName>
        <fullName evidence="1">Uncharacterized protein</fullName>
    </submittedName>
</protein>
<dbReference type="EMBL" id="ANNX02000051">
    <property type="protein sequence ID" value="KYC35534.1"/>
    <property type="molecule type" value="Genomic_DNA"/>
</dbReference>
<reference evidence="1 2" key="1">
    <citation type="journal article" date="2013" name="Genome Biol. Evol.">
        <title>Genomes of Stigonematalean cyanobacteria (subsection V) and the evolution of oxygenic photosynthesis from prokaryotes to plastids.</title>
        <authorList>
            <person name="Dagan T."/>
            <person name="Roettger M."/>
            <person name="Stucken K."/>
            <person name="Landan G."/>
            <person name="Koch R."/>
            <person name="Major P."/>
            <person name="Gould S.B."/>
            <person name="Goremykin V.V."/>
            <person name="Rippka R."/>
            <person name="Tandeau de Marsac N."/>
            <person name="Gugger M."/>
            <person name="Lockhart P.J."/>
            <person name="Allen J.F."/>
            <person name="Brune I."/>
            <person name="Maus I."/>
            <person name="Puhler A."/>
            <person name="Martin W.F."/>
        </authorList>
    </citation>
    <scope>NUCLEOTIDE SEQUENCE [LARGE SCALE GENOMIC DNA]</scope>
    <source>
        <strain evidence="1 2">PCC 7110</strain>
    </source>
</reference>
<evidence type="ECO:0000313" key="1">
    <source>
        <dbReference type="EMBL" id="KYC35534.1"/>
    </source>
</evidence>